<feature type="transmembrane region" description="Helical" evidence="1">
    <location>
        <begin position="87"/>
        <end position="109"/>
    </location>
</feature>
<name>A0A1I7MZE2_9BACT</name>
<accession>A0A1I7MZE2</accession>
<dbReference type="SUPFAM" id="SSF50494">
    <property type="entry name" value="Trypsin-like serine proteases"/>
    <property type="match status" value="1"/>
</dbReference>
<reference evidence="3" key="1">
    <citation type="submission" date="2016-10" db="EMBL/GenBank/DDBJ databases">
        <authorList>
            <person name="Varghese N."/>
            <person name="Submissions S."/>
        </authorList>
    </citation>
    <scope>NUCLEOTIDE SEQUENCE [LARGE SCALE GENOMIC DNA]</scope>
    <source>
        <strain evidence="3">DSM 14807</strain>
    </source>
</reference>
<evidence type="ECO:0000313" key="3">
    <source>
        <dbReference type="Proteomes" id="UP000199537"/>
    </source>
</evidence>
<dbReference type="RefSeq" id="WP_092456387.1">
    <property type="nucleotide sequence ID" value="NZ_FPCJ01000001.1"/>
</dbReference>
<keyword evidence="1" id="KW-0472">Membrane</keyword>
<dbReference type="InterPro" id="IPR009003">
    <property type="entry name" value="Peptidase_S1_PA"/>
</dbReference>
<dbReference type="PANTHER" id="PTHR43019:SF23">
    <property type="entry name" value="PROTEASE DO-LIKE 5, CHLOROPLASTIC"/>
    <property type="match status" value="1"/>
</dbReference>
<dbReference type="Pfam" id="PF13365">
    <property type="entry name" value="Trypsin_2"/>
    <property type="match status" value="1"/>
</dbReference>
<proteinExistence type="predicted"/>
<dbReference type="PRINTS" id="PR00834">
    <property type="entry name" value="PROTEASES2C"/>
</dbReference>
<keyword evidence="1" id="KW-1133">Transmembrane helix</keyword>
<dbReference type="InterPro" id="IPR001940">
    <property type="entry name" value="Peptidase_S1C"/>
</dbReference>
<dbReference type="OrthoDB" id="9766361at2"/>
<dbReference type="GO" id="GO:0004252">
    <property type="term" value="F:serine-type endopeptidase activity"/>
    <property type="evidence" value="ECO:0007669"/>
    <property type="project" value="InterPro"/>
</dbReference>
<protein>
    <submittedName>
        <fullName evidence="2">Trypsin-like peptidase domain-containing protein</fullName>
    </submittedName>
</protein>
<dbReference type="Gene3D" id="2.40.10.10">
    <property type="entry name" value="Trypsin-like serine proteases"/>
    <property type="match status" value="2"/>
</dbReference>
<dbReference type="GO" id="GO:0006508">
    <property type="term" value="P:proteolysis"/>
    <property type="evidence" value="ECO:0007669"/>
    <property type="project" value="InterPro"/>
</dbReference>
<sequence length="362" mass="40951">MEMRSEWMDRIHRYLQGEMDTAEEAEFLNLQEQDPQLRRWVEEERQFIHVLKTGLHRQWIKQTFASQSPIRHHTYPGVRLIKTGKEWLAHVAVAATVALLVSLVAFWSFNQFYIRPNKIGYVDLRRAIDNIQRSQYALMNDMHHNGKTPANPGTYGGSGFLISDNGYLVTNYHVVRNADSIYVQDNKGNTYKAIMVFQNPHADLAVLKITDTSFCMNGALPYVLSAAEAPLGEPVFTLGYPKDEIVYGEGYISSETGYRDDSTAYQLSIPVNPGNSGGPLFDSKGRIIGIISGKEGESNQIAFAIKATYLKAILDSLPADFNKRAILHSRGSRNIARADSYNNRVAMLKRLKDYVMMVKVYN</sequence>
<dbReference type="AlphaFoldDB" id="A0A1I7MZE2"/>
<evidence type="ECO:0000256" key="1">
    <source>
        <dbReference type="SAM" id="Phobius"/>
    </source>
</evidence>
<keyword evidence="1" id="KW-0812">Transmembrane</keyword>
<dbReference type="PANTHER" id="PTHR43019">
    <property type="entry name" value="SERINE ENDOPROTEASE DEGS"/>
    <property type="match status" value="1"/>
</dbReference>
<dbReference type="STRING" id="1393122.SAMN05660895_0169"/>
<dbReference type="InterPro" id="IPR043504">
    <property type="entry name" value="Peptidase_S1_PA_chymotrypsin"/>
</dbReference>
<dbReference type="EMBL" id="FPCJ01000001">
    <property type="protein sequence ID" value="SFV27705.1"/>
    <property type="molecule type" value="Genomic_DNA"/>
</dbReference>
<organism evidence="2 3">
    <name type="scientific">Thermoflavifilum thermophilum</name>
    <dbReference type="NCBI Taxonomy" id="1393122"/>
    <lineage>
        <taxon>Bacteria</taxon>
        <taxon>Pseudomonadati</taxon>
        <taxon>Bacteroidota</taxon>
        <taxon>Chitinophagia</taxon>
        <taxon>Chitinophagales</taxon>
        <taxon>Chitinophagaceae</taxon>
        <taxon>Thermoflavifilum</taxon>
    </lineage>
</organism>
<gene>
    <name evidence="2" type="ORF">SAMN05660895_0169</name>
</gene>
<dbReference type="Proteomes" id="UP000199537">
    <property type="component" value="Unassembled WGS sequence"/>
</dbReference>
<evidence type="ECO:0000313" key="2">
    <source>
        <dbReference type="EMBL" id="SFV27705.1"/>
    </source>
</evidence>
<keyword evidence="3" id="KW-1185">Reference proteome</keyword>